<dbReference type="Proteomes" id="UP000324222">
    <property type="component" value="Unassembled WGS sequence"/>
</dbReference>
<accession>A0A5B7KJH9</accession>
<dbReference type="EMBL" id="VSRR010145440">
    <property type="protein sequence ID" value="MPD05319.1"/>
    <property type="molecule type" value="Genomic_DNA"/>
</dbReference>
<protein>
    <submittedName>
        <fullName evidence="1">Uncharacterized protein</fullName>
    </submittedName>
</protein>
<evidence type="ECO:0000313" key="1">
    <source>
        <dbReference type="EMBL" id="MPD05319.1"/>
    </source>
</evidence>
<proteinExistence type="predicted"/>
<sequence>MQENVILMTMAAQVTTGGGGRGTPGSLCLQPHVWMFDYQDSLDTWPNVNVMVGHTMTDDLCTACSKNKPVKLLQMYGQLYNQQTLCSREALPSESDIKVSHPTQVVPPSILLENSLVDGLIHNASWIFRPHCDSLSFTFAYSN</sequence>
<comment type="caution">
    <text evidence="1">The sequence shown here is derived from an EMBL/GenBank/DDBJ whole genome shotgun (WGS) entry which is preliminary data.</text>
</comment>
<dbReference type="AlphaFoldDB" id="A0A5B7KJH9"/>
<evidence type="ECO:0000313" key="2">
    <source>
        <dbReference type="Proteomes" id="UP000324222"/>
    </source>
</evidence>
<dbReference type="OrthoDB" id="21499at2759"/>
<name>A0A5B7KJH9_PORTR</name>
<keyword evidence="2" id="KW-1185">Reference proteome</keyword>
<gene>
    <name evidence="1" type="ORF">E2C01_101055</name>
</gene>
<reference evidence="1 2" key="1">
    <citation type="submission" date="2019-05" db="EMBL/GenBank/DDBJ databases">
        <title>Another draft genome of Portunus trituberculatus and its Hox gene families provides insights of decapod evolution.</title>
        <authorList>
            <person name="Jeong J.-H."/>
            <person name="Song I."/>
            <person name="Kim S."/>
            <person name="Choi T."/>
            <person name="Kim D."/>
            <person name="Ryu S."/>
            <person name="Kim W."/>
        </authorList>
    </citation>
    <scope>NUCLEOTIDE SEQUENCE [LARGE SCALE GENOMIC DNA]</scope>
    <source>
        <tissue evidence="1">Muscle</tissue>
    </source>
</reference>
<organism evidence="1 2">
    <name type="scientific">Portunus trituberculatus</name>
    <name type="common">Swimming crab</name>
    <name type="synonym">Neptunus trituberculatus</name>
    <dbReference type="NCBI Taxonomy" id="210409"/>
    <lineage>
        <taxon>Eukaryota</taxon>
        <taxon>Metazoa</taxon>
        <taxon>Ecdysozoa</taxon>
        <taxon>Arthropoda</taxon>
        <taxon>Crustacea</taxon>
        <taxon>Multicrustacea</taxon>
        <taxon>Malacostraca</taxon>
        <taxon>Eumalacostraca</taxon>
        <taxon>Eucarida</taxon>
        <taxon>Decapoda</taxon>
        <taxon>Pleocyemata</taxon>
        <taxon>Brachyura</taxon>
        <taxon>Eubrachyura</taxon>
        <taxon>Portunoidea</taxon>
        <taxon>Portunidae</taxon>
        <taxon>Portuninae</taxon>
        <taxon>Portunus</taxon>
    </lineage>
</organism>